<evidence type="ECO:0000313" key="4">
    <source>
        <dbReference type="Proteomes" id="UP000178908"/>
    </source>
</evidence>
<feature type="transmembrane region" description="Helical" evidence="2">
    <location>
        <begin position="40"/>
        <end position="60"/>
    </location>
</feature>
<organism evidence="3 4">
    <name type="scientific">Candidatus Yanofskybacteria bacterium RIFCSPHIGHO2_02_FULL_39_10</name>
    <dbReference type="NCBI Taxonomy" id="1802674"/>
    <lineage>
        <taxon>Bacteria</taxon>
        <taxon>Candidatus Yanofskyibacteriota</taxon>
    </lineage>
</organism>
<keyword evidence="2" id="KW-0812">Transmembrane</keyword>
<dbReference type="Proteomes" id="UP000178908">
    <property type="component" value="Unassembled WGS sequence"/>
</dbReference>
<keyword evidence="2" id="KW-0472">Membrane</keyword>
<keyword evidence="2" id="KW-1133">Transmembrane helix</keyword>
<comment type="caution">
    <text evidence="3">The sequence shown here is derived from an EMBL/GenBank/DDBJ whole genome shotgun (WGS) entry which is preliminary data.</text>
</comment>
<accession>A0A1F8FAC4</accession>
<feature type="compositionally biased region" description="Pro residues" evidence="1">
    <location>
        <begin position="176"/>
        <end position="185"/>
    </location>
</feature>
<evidence type="ECO:0000313" key="3">
    <source>
        <dbReference type="EMBL" id="OGN10083.1"/>
    </source>
</evidence>
<gene>
    <name evidence="3" type="ORF">A3C61_00250</name>
</gene>
<dbReference type="EMBL" id="MGJO01000003">
    <property type="protein sequence ID" value="OGN10083.1"/>
    <property type="molecule type" value="Genomic_DNA"/>
</dbReference>
<feature type="region of interest" description="Disordered" evidence="1">
    <location>
        <begin position="175"/>
        <end position="208"/>
    </location>
</feature>
<name>A0A1F8FAC4_9BACT</name>
<reference evidence="3 4" key="1">
    <citation type="journal article" date="2016" name="Nat. Commun.">
        <title>Thousands of microbial genomes shed light on interconnected biogeochemical processes in an aquifer system.</title>
        <authorList>
            <person name="Anantharaman K."/>
            <person name="Brown C.T."/>
            <person name="Hug L.A."/>
            <person name="Sharon I."/>
            <person name="Castelle C.J."/>
            <person name="Probst A.J."/>
            <person name="Thomas B.C."/>
            <person name="Singh A."/>
            <person name="Wilkins M.J."/>
            <person name="Karaoz U."/>
            <person name="Brodie E.L."/>
            <person name="Williams K.H."/>
            <person name="Hubbard S.S."/>
            <person name="Banfield J.F."/>
        </authorList>
    </citation>
    <scope>NUCLEOTIDE SEQUENCE [LARGE SCALE GENOMIC DNA]</scope>
</reference>
<protein>
    <submittedName>
        <fullName evidence="3">Uncharacterized protein</fullName>
    </submittedName>
</protein>
<evidence type="ECO:0000256" key="2">
    <source>
        <dbReference type="SAM" id="Phobius"/>
    </source>
</evidence>
<dbReference type="AlphaFoldDB" id="A0A1F8FAC4"/>
<sequence>MTSGQNRCIIKASARSSLILADEVCGRECGEKGRCKMRKLTVLSVFFTIVSLAIAGSVMAQEEKPSLSPSPGVEEMVLEGTYVVTAETKSGFSSGSAEVKKTGETYHLLMTFSELELVGVCAQKDNILSVSFVNNEGMVGGLMVFEISATDQSLIGVWSQMGVEKTMSIELVRIGDPPPPFVGPPEPKKEEAPPSPPKKRVPVNIGVA</sequence>
<evidence type="ECO:0000256" key="1">
    <source>
        <dbReference type="SAM" id="MobiDB-lite"/>
    </source>
</evidence>
<proteinExistence type="predicted"/>